<evidence type="ECO:0000313" key="2">
    <source>
        <dbReference type="Proteomes" id="UP000814140"/>
    </source>
</evidence>
<comment type="caution">
    <text evidence="1">The sequence shown here is derived from an EMBL/GenBank/DDBJ whole genome shotgun (WGS) entry which is preliminary data.</text>
</comment>
<accession>A0ACB8SUA2</accession>
<dbReference type="EMBL" id="MU277224">
    <property type="protein sequence ID" value="KAI0059695.1"/>
    <property type="molecule type" value="Genomic_DNA"/>
</dbReference>
<name>A0ACB8SUA2_9AGAM</name>
<protein>
    <submittedName>
        <fullName evidence="1">Uncharacterized protein</fullName>
    </submittedName>
</protein>
<reference evidence="1" key="1">
    <citation type="submission" date="2021-03" db="EMBL/GenBank/DDBJ databases">
        <authorList>
            <consortium name="DOE Joint Genome Institute"/>
            <person name="Ahrendt S."/>
            <person name="Looney B.P."/>
            <person name="Miyauchi S."/>
            <person name="Morin E."/>
            <person name="Drula E."/>
            <person name="Courty P.E."/>
            <person name="Chicoki N."/>
            <person name="Fauchery L."/>
            <person name="Kohler A."/>
            <person name="Kuo A."/>
            <person name="Labutti K."/>
            <person name="Pangilinan J."/>
            <person name="Lipzen A."/>
            <person name="Riley R."/>
            <person name="Andreopoulos W."/>
            <person name="He G."/>
            <person name="Johnson J."/>
            <person name="Barry K.W."/>
            <person name="Grigoriev I.V."/>
            <person name="Nagy L."/>
            <person name="Hibbett D."/>
            <person name="Henrissat B."/>
            <person name="Matheny P.B."/>
            <person name="Labbe J."/>
            <person name="Martin F."/>
        </authorList>
    </citation>
    <scope>NUCLEOTIDE SEQUENCE</scope>
    <source>
        <strain evidence="1">HHB10654</strain>
    </source>
</reference>
<sequence>MHTAANARLLLFLAILSRVSITFTHTVNELFATYSSPRPAPQHARPSGGALPTDGKTTAKQLAGTEPHETHAKRKHMQSTRTHHSHTPPRRKAHAHNKGAASQHPTRNTPDKRETPPILSSTLNGAFTNCNLPNRTRLRGRLEADRRFRSVLLQSTTPPSATAYLVIREPTLSSHPKHTDTKMYLVHNEVQALASTLAYGD</sequence>
<reference evidence="1" key="2">
    <citation type="journal article" date="2022" name="New Phytol.">
        <title>Evolutionary transition to the ectomycorrhizal habit in the genomes of a hyperdiverse lineage of mushroom-forming fungi.</title>
        <authorList>
            <person name="Looney B."/>
            <person name="Miyauchi S."/>
            <person name="Morin E."/>
            <person name="Drula E."/>
            <person name="Courty P.E."/>
            <person name="Kohler A."/>
            <person name="Kuo A."/>
            <person name="LaButti K."/>
            <person name="Pangilinan J."/>
            <person name="Lipzen A."/>
            <person name="Riley R."/>
            <person name="Andreopoulos W."/>
            <person name="He G."/>
            <person name="Johnson J."/>
            <person name="Nolan M."/>
            <person name="Tritt A."/>
            <person name="Barry K.W."/>
            <person name="Grigoriev I.V."/>
            <person name="Nagy L.G."/>
            <person name="Hibbett D."/>
            <person name="Henrissat B."/>
            <person name="Matheny P.B."/>
            <person name="Labbe J."/>
            <person name="Martin F.M."/>
        </authorList>
    </citation>
    <scope>NUCLEOTIDE SEQUENCE</scope>
    <source>
        <strain evidence="1">HHB10654</strain>
    </source>
</reference>
<organism evidence="1 2">
    <name type="scientific">Artomyces pyxidatus</name>
    <dbReference type="NCBI Taxonomy" id="48021"/>
    <lineage>
        <taxon>Eukaryota</taxon>
        <taxon>Fungi</taxon>
        <taxon>Dikarya</taxon>
        <taxon>Basidiomycota</taxon>
        <taxon>Agaricomycotina</taxon>
        <taxon>Agaricomycetes</taxon>
        <taxon>Russulales</taxon>
        <taxon>Auriscalpiaceae</taxon>
        <taxon>Artomyces</taxon>
    </lineage>
</organism>
<dbReference type="Proteomes" id="UP000814140">
    <property type="component" value="Unassembled WGS sequence"/>
</dbReference>
<gene>
    <name evidence="1" type="ORF">BV25DRAFT_1901436</name>
</gene>
<evidence type="ECO:0000313" key="1">
    <source>
        <dbReference type="EMBL" id="KAI0059695.1"/>
    </source>
</evidence>
<keyword evidence="2" id="KW-1185">Reference proteome</keyword>
<proteinExistence type="predicted"/>